<dbReference type="GO" id="GO:0016787">
    <property type="term" value="F:hydrolase activity"/>
    <property type="evidence" value="ECO:0007669"/>
    <property type="project" value="UniProtKB-KW"/>
</dbReference>
<dbReference type="OrthoDB" id="9796690at2"/>
<dbReference type="InterPro" id="IPR050556">
    <property type="entry name" value="Type_II_TA_system_RNase"/>
</dbReference>
<dbReference type="Proteomes" id="UP000266693">
    <property type="component" value="Unassembled WGS sequence"/>
</dbReference>
<comment type="caution">
    <text evidence="9">The sequence shown here is derived from an EMBL/GenBank/DDBJ whole genome shotgun (WGS) entry which is preliminary data.</text>
</comment>
<name>A0A396RRX6_9SPHN</name>
<feature type="domain" description="PIN" evidence="8">
    <location>
        <begin position="4"/>
        <end position="120"/>
    </location>
</feature>
<sequence length="130" mass="14142">MADLVDTNIAIYLRDSNPVVLERMAGLDGRPFISIVTLVELEGGAAHSAASSEHRRRIDELLSWVDVLPFGMAEAVEYGHIVQSSGYNRSRLLDRMIAAQAIAAGARLITINGKDFTDIPGLNLEVWPAP</sequence>
<evidence type="ECO:0000256" key="4">
    <source>
        <dbReference type="ARBA" id="ARBA00022723"/>
    </source>
</evidence>
<keyword evidence="6" id="KW-0460">Magnesium</keyword>
<evidence type="ECO:0000313" key="9">
    <source>
        <dbReference type="EMBL" id="RHW18082.1"/>
    </source>
</evidence>
<evidence type="ECO:0000256" key="3">
    <source>
        <dbReference type="ARBA" id="ARBA00022722"/>
    </source>
</evidence>
<keyword evidence="5" id="KW-0378">Hydrolase</keyword>
<evidence type="ECO:0000256" key="1">
    <source>
        <dbReference type="ARBA" id="ARBA00001946"/>
    </source>
</evidence>
<evidence type="ECO:0000313" key="10">
    <source>
        <dbReference type="Proteomes" id="UP000266693"/>
    </source>
</evidence>
<keyword evidence="3" id="KW-0540">Nuclease</keyword>
<organism evidence="9 10">
    <name type="scientific">Sphingomonas gilva</name>
    <dbReference type="NCBI Taxonomy" id="2305907"/>
    <lineage>
        <taxon>Bacteria</taxon>
        <taxon>Pseudomonadati</taxon>
        <taxon>Pseudomonadota</taxon>
        <taxon>Alphaproteobacteria</taxon>
        <taxon>Sphingomonadales</taxon>
        <taxon>Sphingomonadaceae</taxon>
        <taxon>Sphingomonas</taxon>
    </lineage>
</organism>
<dbReference type="InterPro" id="IPR029060">
    <property type="entry name" value="PIN-like_dom_sf"/>
</dbReference>
<evidence type="ECO:0000256" key="6">
    <source>
        <dbReference type="ARBA" id="ARBA00022842"/>
    </source>
</evidence>
<dbReference type="PANTHER" id="PTHR33653:SF1">
    <property type="entry name" value="RIBONUCLEASE VAPC2"/>
    <property type="match status" value="1"/>
</dbReference>
<dbReference type="GO" id="GO:0046872">
    <property type="term" value="F:metal ion binding"/>
    <property type="evidence" value="ECO:0007669"/>
    <property type="project" value="UniProtKB-KW"/>
</dbReference>
<dbReference type="RefSeq" id="WP_118863274.1">
    <property type="nucleotide sequence ID" value="NZ_QWLV01000002.1"/>
</dbReference>
<dbReference type="GO" id="GO:0004518">
    <property type="term" value="F:nuclease activity"/>
    <property type="evidence" value="ECO:0007669"/>
    <property type="project" value="UniProtKB-KW"/>
</dbReference>
<keyword evidence="2" id="KW-1277">Toxin-antitoxin system</keyword>
<reference evidence="9 10" key="1">
    <citation type="submission" date="2018-08" db="EMBL/GenBank/DDBJ databases">
        <title>The multiple taxonomic identification of Sphingomonas gilva.</title>
        <authorList>
            <person name="Zhu D."/>
            <person name="Zheng S."/>
        </authorList>
    </citation>
    <scope>NUCLEOTIDE SEQUENCE [LARGE SCALE GENOMIC DNA]</scope>
    <source>
        <strain evidence="9 10">ZDH117</strain>
    </source>
</reference>
<evidence type="ECO:0000256" key="5">
    <source>
        <dbReference type="ARBA" id="ARBA00022801"/>
    </source>
</evidence>
<comment type="similarity">
    <text evidence="7">Belongs to the PINc/VapC protein family.</text>
</comment>
<comment type="cofactor">
    <cofactor evidence="1">
        <name>Mg(2+)</name>
        <dbReference type="ChEBI" id="CHEBI:18420"/>
    </cofactor>
</comment>
<dbReference type="AlphaFoldDB" id="A0A396RRX6"/>
<dbReference type="SUPFAM" id="SSF88723">
    <property type="entry name" value="PIN domain-like"/>
    <property type="match status" value="1"/>
</dbReference>
<dbReference type="Gene3D" id="3.40.50.1010">
    <property type="entry name" value="5'-nuclease"/>
    <property type="match status" value="1"/>
</dbReference>
<dbReference type="PANTHER" id="PTHR33653">
    <property type="entry name" value="RIBONUCLEASE VAPC2"/>
    <property type="match status" value="1"/>
</dbReference>
<proteinExistence type="inferred from homology"/>
<accession>A0A396RRX6</accession>
<evidence type="ECO:0000259" key="8">
    <source>
        <dbReference type="Pfam" id="PF01850"/>
    </source>
</evidence>
<evidence type="ECO:0000256" key="7">
    <source>
        <dbReference type="ARBA" id="ARBA00038093"/>
    </source>
</evidence>
<dbReference type="EMBL" id="QWLV01000002">
    <property type="protein sequence ID" value="RHW18082.1"/>
    <property type="molecule type" value="Genomic_DNA"/>
</dbReference>
<keyword evidence="4" id="KW-0479">Metal-binding</keyword>
<dbReference type="InterPro" id="IPR002716">
    <property type="entry name" value="PIN_dom"/>
</dbReference>
<dbReference type="Pfam" id="PF01850">
    <property type="entry name" value="PIN"/>
    <property type="match status" value="1"/>
</dbReference>
<evidence type="ECO:0000256" key="2">
    <source>
        <dbReference type="ARBA" id="ARBA00022649"/>
    </source>
</evidence>
<keyword evidence="10" id="KW-1185">Reference proteome</keyword>
<protein>
    <submittedName>
        <fullName evidence="9">Type II toxin-antitoxin system VapC family toxin</fullName>
    </submittedName>
</protein>
<gene>
    <name evidence="9" type="ORF">D1610_06190</name>
</gene>